<keyword evidence="2" id="KW-1185">Reference proteome</keyword>
<evidence type="ECO:0000313" key="1">
    <source>
        <dbReference type="EMBL" id="GEP09633.1"/>
    </source>
</evidence>
<name>A0A512JI82_9HYPH</name>
<accession>A0A512JI82</accession>
<evidence type="ECO:0000313" key="2">
    <source>
        <dbReference type="Proteomes" id="UP000321750"/>
    </source>
</evidence>
<protein>
    <submittedName>
        <fullName evidence="1">Uncharacterized protein</fullName>
    </submittedName>
</protein>
<sequence length="44" mass="4659">MHGIDTVLIDWIAPYATEAKPDTDIALPSALSAKSSTDSPRVFG</sequence>
<reference evidence="1 2" key="1">
    <citation type="submission" date="2019-07" db="EMBL/GenBank/DDBJ databases">
        <title>Whole genome shotgun sequence of Methylobacterium gnaphalii NBRC 107716.</title>
        <authorList>
            <person name="Hosoyama A."/>
            <person name="Uohara A."/>
            <person name="Ohji S."/>
            <person name="Ichikawa N."/>
        </authorList>
    </citation>
    <scope>NUCLEOTIDE SEQUENCE [LARGE SCALE GENOMIC DNA]</scope>
    <source>
        <strain evidence="1 2">NBRC 107716</strain>
    </source>
</reference>
<dbReference type="AlphaFoldDB" id="A0A512JI82"/>
<dbReference type="Proteomes" id="UP000321750">
    <property type="component" value="Unassembled WGS sequence"/>
</dbReference>
<proteinExistence type="predicted"/>
<dbReference type="EMBL" id="BJZV01000006">
    <property type="protein sequence ID" value="GEP09633.1"/>
    <property type="molecule type" value="Genomic_DNA"/>
</dbReference>
<comment type="caution">
    <text evidence="1">The sequence shown here is derived from an EMBL/GenBank/DDBJ whole genome shotgun (WGS) entry which is preliminary data.</text>
</comment>
<gene>
    <name evidence="1" type="ORF">MGN01_14780</name>
</gene>
<organism evidence="1 2">
    <name type="scientific">Methylobacterium gnaphalii</name>
    <dbReference type="NCBI Taxonomy" id="1010610"/>
    <lineage>
        <taxon>Bacteria</taxon>
        <taxon>Pseudomonadati</taxon>
        <taxon>Pseudomonadota</taxon>
        <taxon>Alphaproteobacteria</taxon>
        <taxon>Hyphomicrobiales</taxon>
        <taxon>Methylobacteriaceae</taxon>
        <taxon>Methylobacterium</taxon>
    </lineage>
</organism>